<keyword evidence="1" id="KW-1185">Reference proteome</keyword>
<evidence type="ECO:0000313" key="1">
    <source>
        <dbReference type="Proteomes" id="UP000887565"/>
    </source>
</evidence>
<name>A0A915KRW4_ROMCU</name>
<sequence>MLLNHGLVDRKSINDRTPRCLAIAIPTHLEGLKILNGSFLEYVGMKFAAEKQRKACCSAKEHHRIPAVENIEYGSKIVIISGKGPGPAKYSGDGESCFVGTSLAGVLFGFKNVFEWQCSVCQLLQLKKRHTNRIEILT</sequence>
<accession>A0A915KRW4</accession>
<dbReference type="WBParaSite" id="nRc.2.0.1.t41503-RA">
    <property type="protein sequence ID" value="nRc.2.0.1.t41503-RA"/>
    <property type="gene ID" value="nRc.2.0.1.g41503"/>
</dbReference>
<reference evidence="2" key="1">
    <citation type="submission" date="2022-11" db="UniProtKB">
        <authorList>
            <consortium name="WormBaseParasite"/>
        </authorList>
    </citation>
    <scope>IDENTIFICATION</scope>
</reference>
<protein>
    <submittedName>
        <fullName evidence="2">Uncharacterized protein</fullName>
    </submittedName>
</protein>
<evidence type="ECO:0000313" key="2">
    <source>
        <dbReference type="WBParaSite" id="nRc.2.0.1.t41503-RA"/>
    </source>
</evidence>
<organism evidence="1 2">
    <name type="scientific">Romanomermis culicivorax</name>
    <name type="common">Nematode worm</name>
    <dbReference type="NCBI Taxonomy" id="13658"/>
    <lineage>
        <taxon>Eukaryota</taxon>
        <taxon>Metazoa</taxon>
        <taxon>Ecdysozoa</taxon>
        <taxon>Nematoda</taxon>
        <taxon>Enoplea</taxon>
        <taxon>Dorylaimia</taxon>
        <taxon>Mermithida</taxon>
        <taxon>Mermithoidea</taxon>
        <taxon>Mermithidae</taxon>
        <taxon>Romanomermis</taxon>
    </lineage>
</organism>
<dbReference type="AlphaFoldDB" id="A0A915KRW4"/>
<dbReference type="Proteomes" id="UP000887565">
    <property type="component" value="Unplaced"/>
</dbReference>
<proteinExistence type="predicted"/>